<dbReference type="AlphaFoldDB" id="A0A4Z2H8T7"/>
<protein>
    <submittedName>
        <fullName evidence="2">Uncharacterized protein</fullName>
    </submittedName>
</protein>
<accession>A0A4Z2H8T7</accession>
<evidence type="ECO:0000313" key="3">
    <source>
        <dbReference type="Proteomes" id="UP000314294"/>
    </source>
</evidence>
<evidence type="ECO:0000256" key="1">
    <source>
        <dbReference type="SAM" id="MobiDB-lite"/>
    </source>
</evidence>
<proteinExistence type="predicted"/>
<feature type="compositionally biased region" description="Low complexity" evidence="1">
    <location>
        <begin position="68"/>
        <end position="89"/>
    </location>
</feature>
<evidence type="ECO:0000313" key="2">
    <source>
        <dbReference type="EMBL" id="TNN61284.1"/>
    </source>
</evidence>
<dbReference type="EMBL" id="SRLO01000318">
    <property type="protein sequence ID" value="TNN61284.1"/>
    <property type="molecule type" value="Genomic_DNA"/>
</dbReference>
<comment type="caution">
    <text evidence="2">The sequence shown here is derived from an EMBL/GenBank/DDBJ whole genome shotgun (WGS) entry which is preliminary data.</text>
</comment>
<keyword evidence="3" id="KW-1185">Reference proteome</keyword>
<sequence>MIQAGVQVPDLLPLHLDLVCENTHLDQGDAHACRAEAREGGRTRANESFRPCSHSTSPSAVESGIWQRRLSLSSMSMSSSTPRRSSSRCSTRRPPRNGEVGDWQSYSPLE</sequence>
<feature type="compositionally biased region" description="Basic and acidic residues" evidence="1">
    <location>
        <begin position="36"/>
        <end position="47"/>
    </location>
</feature>
<reference evidence="2 3" key="1">
    <citation type="submission" date="2019-03" db="EMBL/GenBank/DDBJ databases">
        <title>First draft genome of Liparis tanakae, snailfish: a comprehensive survey of snailfish specific genes.</title>
        <authorList>
            <person name="Kim W."/>
            <person name="Song I."/>
            <person name="Jeong J.-H."/>
            <person name="Kim D."/>
            <person name="Kim S."/>
            <person name="Ryu S."/>
            <person name="Song J.Y."/>
            <person name="Lee S.K."/>
        </authorList>
    </citation>
    <scope>NUCLEOTIDE SEQUENCE [LARGE SCALE GENOMIC DNA]</scope>
    <source>
        <tissue evidence="2">Muscle</tissue>
    </source>
</reference>
<dbReference type="Proteomes" id="UP000314294">
    <property type="component" value="Unassembled WGS sequence"/>
</dbReference>
<gene>
    <name evidence="2" type="ORF">EYF80_028487</name>
</gene>
<name>A0A4Z2H8T7_9TELE</name>
<organism evidence="2 3">
    <name type="scientific">Liparis tanakae</name>
    <name type="common">Tanaka's snailfish</name>
    <dbReference type="NCBI Taxonomy" id="230148"/>
    <lineage>
        <taxon>Eukaryota</taxon>
        <taxon>Metazoa</taxon>
        <taxon>Chordata</taxon>
        <taxon>Craniata</taxon>
        <taxon>Vertebrata</taxon>
        <taxon>Euteleostomi</taxon>
        <taxon>Actinopterygii</taxon>
        <taxon>Neopterygii</taxon>
        <taxon>Teleostei</taxon>
        <taxon>Neoteleostei</taxon>
        <taxon>Acanthomorphata</taxon>
        <taxon>Eupercaria</taxon>
        <taxon>Perciformes</taxon>
        <taxon>Cottioidei</taxon>
        <taxon>Cottales</taxon>
        <taxon>Liparidae</taxon>
        <taxon>Liparis</taxon>
    </lineage>
</organism>
<feature type="region of interest" description="Disordered" evidence="1">
    <location>
        <begin position="36"/>
        <end position="110"/>
    </location>
</feature>